<keyword evidence="2" id="KW-0812">Transmembrane</keyword>
<keyword evidence="4" id="KW-1185">Reference proteome</keyword>
<accession>D2V8E3</accession>
<dbReference type="InParanoid" id="D2V8E3"/>
<evidence type="ECO:0000313" key="4">
    <source>
        <dbReference type="Proteomes" id="UP000006671"/>
    </source>
</evidence>
<organism evidence="4">
    <name type="scientific">Naegleria gruberi</name>
    <name type="common">Amoeba</name>
    <dbReference type="NCBI Taxonomy" id="5762"/>
    <lineage>
        <taxon>Eukaryota</taxon>
        <taxon>Discoba</taxon>
        <taxon>Heterolobosea</taxon>
        <taxon>Tetramitia</taxon>
        <taxon>Eutetramitia</taxon>
        <taxon>Vahlkampfiidae</taxon>
        <taxon>Naegleria</taxon>
    </lineage>
</organism>
<keyword evidence="2" id="KW-1133">Transmembrane helix</keyword>
<sequence>MSKDDRHISGFNNTITYQQDAGTTDATTNRIALTEQSSLLHHQENNNLNNNRDDDEENHTLEGFENSNHIEDDNENYLNNYFTQSISKHYRKTLYSQCFALILNRRIENVASFMCSIVLAVALAMIASTLSATHTMIEDADCTAALQVKEMCKVWSSELNCTRYDGQELRIGGYVFDESSLFYANVNRSKSMGRWYQRNSIALACPVLCSSDNVTWSYKDCENVENQTLIDNVCLKFDSVFCSANMLVEETIFSVFAKLKDSSFDVWLSFAPLQSPIVILLLKAFMSIPSSIFKIDHMLYILVPFFMSWIAVKARILAILGVYNVAEEAVPFIFSIILQLLSDIIFPFFGAFFETIGHMLGKLGSKIAQSCKPPKEDDCCYCCVNCPPCPTCHFGLIEYFNTDISIADYIFPDRKGRYYTMFSIWFGTHKENEIPTSKDYGYIGGWRIFIGIVIVMVCILAMTIIVIINNFFPILSHERIMIVYFFLFYSVLHHSYGFISVILYLIHMKRGKNMYIRVVFLLVRVIGLFLIIGTMFHFAFIEFFPYTW</sequence>
<name>D2V8E3_NAEGR</name>
<keyword evidence="2" id="KW-0472">Membrane</keyword>
<dbReference type="EMBL" id="GG738856">
    <property type="protein sequence ID" value="EFC47029.1"/>
    <property type="molecule type" value="Genomic_DNA"/>
</dbReference>
<evidence type="ECO:0000256" key="1">
    <source>
        <dbReference type="SAM" id="MobiDB-lite"/>
    </source>
</evidence>
<dbReference type="RefSeq" id="XP_002679773.1">
    <property type="nucleotide sequence ID" value="XM_002679727.1"/>
</dbReference>
<dbReference type="AlphaFoldDB" id="D2V8E3"/>
<proteinExistence type="predicted"/>
<feature type="transmembrane region" description="Helical" evidence="2">
    <location>
        <begin position="480"/>
        <end position="506"/>
    </location>
</feature>
<feature type="transmembrane region" description="Helical" evidence="2">
    <location>
        <begin position="329"/>
        <end position="353"/>
    </location>
</feature>
<gene>
    <name evidence="3" type="ORF">NAEGRDRAFT_47497</name>
</gene>
<dbReference type="Proteomes" id="UP000006671">
    <property type="component" value="Unassembled WGS sequence"/>
</dbReference>
<feature type="transmembrane region" description="Helical" evidence="2">
    <location>
        <begin position="110"/>
        <end position="130"/>
    </location>
</feature>
<feature type="transmembrane region" description="Helical" evidence="2">
    <location>
        <begin position="518"/>
        <end position="541"/>
    </location>
</feature>
<feature type="transmembrane region" description="Helical" evidence="2">
    <location>
        <begin position="266"/>
        <end position="286"/>
    </location>
</feature>
<protein>
    <submittedName>
        <fullName evidence="3">Predicted protein</fullName>
    </submittedName>
</protein>
<dbReference type="GeneID" id="8861341"/>
<evidence type="ECO:0000313" key="3">
    <source>
        <dbReference type="EMBL" id="EFC47029.1"/>
    </source>
</evidence>
<feature type="region of interest" description="Disordered" evidence="1">
    <location>
        <begin position="39"/>
        <end position="60"/>
    </location>
</feature>
<feature type="transmembrane region" description="Helical" evidence="2">
    <location>
        <begin position="448"/>
        <end position="468"/>
    </location>
</feature>
<feature type="transmembrane region" description="Helical" evidence="2">
    <location>
        <begin position="298"/>
        <end position="323"/>
    </location>
</feature>
<dbReference type="KEGG" id="ngr:NAEGRDRAFT_47497"/>
<evidence type="ECO:0000256" key="2">
    <source>
        <dbReference type="SAM" id="Phobius"/>
    </source>
</evidence>
<reference evidence="3 4" key="1">
    <citation type="journal article" date="2010" name="Cell">
        <title>The genome of Naegleria gruberi illuminates early eukaryotic versatility.</title>
        <authorList>
            <person name="Fritz-Laylin L.K."/>
            <person name="Prochnik S.E."/>
            <person name="Ginger M.L."/>
            <person name="Dacks J.B."/>
            <person name="Carpenter M.L."/>
            <person name="Field M.C."/>
            <person name="Kuo A."/>
            <person name="Paredez A."/>
            <person name="Chapman J."/>
            <person name="Pham J."/>
            <person name="Shu S."/>
            <person name="Neupane R."/>
            <person name="Cipriano M."/>
            <person name="Mancuso J."/>
            <person name="Tu H."/>
            <person name="Salamov A."/>
            <person name="Lindquist E."/>
            <person name="Shapiro H."/>
            <person name="Lucas S."/>
            <person name="Grigoriev I.V."/>
            <person name="Cande W.Z."/>
            <person name="Fulton C."/>
            <person name="Rokhsar D.S."/>
            <person name="Dawson S.C."/>
        </authorList>
    </citation>
    <scope>NUCLEOTIDE SEQUENCE [LARGE SCALE GENOMIC DNA]</scope>
    <source>
        <strain evidence="3 4">NEG-M</strain>
    </source>
</reference>
<dbReference type="VEuPathDB" id="AmoebaDB:NAEGRDRAFT_47497"/>